<evidence type="ECO:0008006" key="8">
    <source>
        <dbReference type="Google" id="ProtNLM"/>
    </source>
</evidence>
<comment type="similarity">
    <text evidence="4">Belongs to the adenylate kinase family.</text>
</comment>
<dbReference type="GO" id="GO:0005524">
    <property type="term" value="F:ATP binding"/>
    <property type="evidence" value="ECO:0007669"/>
    <property type="project" value="InterPro"/>
</dbReference>
<dbReference type="InterPro" id="IPR027417">
    <property type="entry name" value="P-loop_NTPase"/>
</dbReference>
<organism evidence="6 7">
    <name type="scientific">Rotaria sordida</name>
    <dbReference type="NCBI Taxonomy" id="392033"/>
    <lineage>
        <taxon>Eukaryota</taxon>
        <taxon>Metazoa</taxon>
        <taxon>Spiralia</taxon>
        <taxon>Gnathifera</taxon>
        <taxon>Rotifera</taxon>
        <taxon>Eurotatoria</taxon>
        <taxon>Bdelloidea</taxon>
        <taxon>Philodinida</taxon>
        <taxon>Philodinidae</taxon>
        <taxon>Rotaria</taxon>
    </lineage>
</organism>
<name>A0A815MXL3_9BILA</name>
<dbReference type="CDD" id="cd22979">
    <property type="entry name" value="DD_AK8"/>
    <property type="match status" value="1"/>
</dbReference>
<evidence type="ECO:0000256" key="3">
    <source>
        <dbReference type="ARBA" id="ARBA00022777"/>
    </source>
</evidence>
<protein>
    <recommendedName>
        <fullName evidence="8">Adenylate kinase</fullName>
    </recommendedName>
</protein>
<evidence type="ECO:0000313" key="6">
    <source>
        <dbReference type="EMBL" id="CAF1431132.1"/>
    </source>
</evidence>
<dbReference type="SUPFAM" id="SSF52540">
    <property type="entry name" value="P-loop containing nucleoside triphosphate hydrolases"/>
    <property type="match status" value="2"/>
</dbReference>
<dbReference type="EMBL" id="CAJNOU010004199">
    <property type="protein sequence ID" value="CAF1431132.1"/>
    <property type="molecule type" value="Genomic_DNA"/>
</dbReference>
<reference evidence="6" key="1">
    <citation type="submission" date="2021-02" db="EMBL/GenBank/DDBJ databases">
        <authorList>
            <person name="Nowell W R."/>
        </authorList>
    </citation>
    <scope>NUCLEOTIDE SEQUENCE</scope>
</reference>
<evidence type="ECO:0000313" key="7">
    <source>
        <dbReference type="Proteomes" id="UP000663889"/>
    </source>
</evidence>
<sequence length="480" mass="55001">MDQTLRPLNIPPEFLLYAEKYALFELFQRCISSLLIDRPSDPITYLIDLLKKDSDAPKIIILGPPASGRHTIAKMLQKKLNAVLIEPEELLRDVPSKLRDKLPVNATVNNISSSLWAQIYEERLKDFDCSRRGWILVDFPMNREQTLALQAKGICPRHVVCLEAPDTVMIERAAGKRIDSKTKDIYHITWNIPNSRDVQERLIQLEENSEKIMVLRLKEYRRNIGGIKDCFKSILRSVNADQPLNDVYLQVYTYTSKKPRSIAPRTPRIVILGPTGSGRKTVAMQVSRKYDIPIVSIPTLIKQQIVNKTPAGVSMKPYVTREALVPDSLLMPIIKDRLNQKDCIAKGWIMIGFPRTREQGESLARIPGLAPSRVFFLDIPLDIAVDRLTQRRLDPITGDRFHTHEHPPPTHNIKERSRQHPTDDKEVVQKRYQAYTIYYDELQDYYSEQDGIHIAADQDTYTVFEAVEAGIVNPLNKNGF</sequence>
<evidence type="ECO:0000256" key="5">
    <source>
        <dbReference type="SAM" id="MobiDB-lite"/>
    </source>
</evidence>
<dbReference type="AlphaFoldDB" id="A0A815MXL3"/>
<dbReference type="GO" id="GO:0019205">
    <property type="term" value="F:nucleobase-containing compound kinase activity"/>
    <property type="evidence" value="ECO:0007669"/>
    <property type="project" value="InterPro"/>
</dbReference>
<keyword evidence="2" id="KW-0547">Nucleotide-binding</keyword>
<dbReference type="PANTHER" id="PTHR23359">
    <property type="entry name" value="NUCLEOTIDE KINASE"/>
    <property type="match status" value="1"/>
</dbReference>
<dbReference type="Gene3D" id="3.40.50.300">
    <property type="entry name" value="P-loop containing nucleotide triphosphate hydrolases"/>
    <property type="match status" value="2"/>
</dbReference>
<dbReference type="Proteomes" id="UP000663889">
    <property type="component" value="Unassembled WGS sequence"/>
</dbReference>
<dbReference type="CDD" id="cd01428">
    <property type="entry name" value="ADK"/>
    <property type="match status" value="2"/>
</dbReference>
<dbReference type="SUPFAM" id="SSF47391">
    <property type="entry name" value="Dimerization-anchoring domain of cAMP-dependent PK regulatory subunit"/>
    <property type="match status" value="1"/>
</dbReference>
<accession>A0A815MXL3</accession>
<dbReference type="Pfam" id="PF00406">
    <property type="entry name" value="ADK"/>
    <property type="match status" value="2"/>
</dbReference>
<comment type="caution">
    <text evidence="6">The sequence shown here is derived from an EMBL/GenBank/DDBJ whole genome shotgun (WGS) entry which is preliminary data.</text>
</comment>
<proteinExistence type="inferred from homology"/>
<gene>
    <name evidence="6" type="ORF">SEV965_LOCUS32751</name>
</gene>
<evidence type="ECO:0000256" key="4">
    <source>
        <dbReference type="RuleBase" id="RU003330"/>
    </source>
</evidence>
<dbReference type="HAMAP" id="MF_00235">
    <property type="entry name" value="Adenylate_kinase_Adk"/>
    <property type="match status" value="1"/>
</dbReference>
<evidence type="ECO:0000256" key="2">
    <source>
        <dbReference type="ARBA" id="ARBA00022741"/>
    </source>
</evidence>
<evidence type="ECO:0000256" key="1">
    <source>
        <dbReference type="ARBA" id="ARBA00022679"/>
    </source>
</evidence>
<dbReference type="GO" id="GO:0006139">
    <property type="term" value="P:nucleobase-containing compound metabolic process"/>
    <property type="evidence" value="ECO:0007669"/>
    <property type="project" value="InterPro"/>
</dbReference>
<keyword evidence="1 4" id="KW-0808">Transferase</keyword>
<keyword evidence="3 4" id="KW-0418">Kinase</keyword>
<dbReference type="InterPro" id="IPR000850">
    <property type="entry name" value="Adenylat/UMP-CMP_kin"/>
</dbReference>
<feature type="region of interest" description="Disordered" evidence="5">
    <location>
        <begin position="398"/>
        <end position="425"/>
    </location>
</feature>
<dbReference type="PRINTS" id="PR00094">
    <property type="entry name" value="ADENYLTKNASE"/>
</dbReference>